<dbReference type="AlphaFoldDB" id="A0A5J4WCN9"/>
<organism evidence="1 2">
    <name type="scientific">Streblomastix strix</name>
    <dbReference type="NCBI Taxonomy" id="222440"/>
    <lineage>
        <taxon>Eukaryota</taxon>
        <taxon>Metamonada</taxon>
        <taxon>Preaxostyla</taxon>
        <taxon>Oxymonadida</taxon>
        <taxon>Streblomastigidae</taxon>
        <taxon>Streblomastix</taxon>
    </lineage>
</organism>
<dbReference type="Proteomes" id="UP000324800">
    <property type="component" value="Unassembled WGS sequence"/>
</dbReference>
<sequence length="117" mass="13257">MQLNSRNLDLLFEAIDELKVALTTPRSTASRRLNHHTDLISFMIALQCERNNNDALIFDGFDTQNQNVTIELSGTPIYQSETDCYYNVELMGKKPLPPILSTIHDKFWLFGHANGGS</sequence>
<reference evidence="1 2" key="1">
    <citation type="submission" date="2019-03" db="EMBL/GenBank/DDBJ databases">
        <title>Single cell metagenomics reveals metabolic interactions within the superorganism composed of flagellate Streblomastix strix and complex community of Bacteroidetes bacteria on its surface.</title>
        <authorList>
            <person name="Treitli S.C."/>
            <person name="Kolisko M."/>
            <person name="Husnik F."/>
            <person name="Keeling P."/>
            <person name="Hampl V."/>
        </authorList>
    </citation>
    <scope>NUCLEOTIDE SEQUENCE [LARGE SCALE GENOMIC DNA]</scope>
    <source>
        <strain evidence="1">ST1C</strain>
    </source>
</reference>
<dbReference type="OrthoDB" id="10500762at2759"/>
<name>A0A5J4WCN9_9EUKA</name>
<dbReference type="EMBL" id="SNRW01002540">
    <property type="protein sequence ID" value="KAA6392436.1"/>
    <property type="molecule type" value="Genomic_DNA"/>
</dbReference>
<gene>
    <name evidence="1" type="ORF">EZS28_012038</name>
</gene>
<evidence type="ECO:0000313" key="1">
    <source>
        <dbReference type="EMBL" id="KAA6392436.1"/>
    </source>
</evidence>
<proteinExistence type="predicted"/>
<accession>A0A5J4WCN9</accession>
<comment type="caution">
    <text evidence="1">The sequence shown here is derived from an EMBL/GenBank/DDBJ whole genome shotgun (WGS) entry which is preliminary data.</text>
</comment>
<evidence type="ECO:0000313" key="2">
    <source>
        <dbReference type="Proteomes" id="UP000324800"/>
    </source>
</evidence>
<protein>
    <submittedName>
        <fullName evidence="1">Uncharacterized protein</fullName>
    </submittedName>
</protein>